<reference evidence="5 6" key="1">
    <citation type="submission" date="2017-06" db="EMBL/GenBank/DDBJ databases">
        <title>Sequencing and comparative analysis of myxobacterial genomes.</title>
        <authorList>
            <person name="Rupp O."/>
            <person name="Goesmann A."/>
            <person name="Sogaard-Andersen L."/>
        </authorList>
    </citation>
    <scope>NUCLEOTIDE SEQUENCE [LARGE SCALE GENOMIC DNA]</scope>
    <source>
        <strain evidence="5 6">DSM 52655</strain>
    </source>
</reference>
<dbReference type="InterPro" id="IPR036597">
    <property type="entry name" value="Fido-like_dom_sf"/>
</dbReference>
<evidence type="ECO:0000259" key="4">
    <source>
        <dbReference type="PROSITE" id="PS51459"/>
    </source>
</evidence>
<dbReference type="Pfam" id="PF02661">
    <property type="entry name" value="Fic"/>
    <property type="match status" value="1"/>
</dbReference>
<dbReference type="RefSeq" id="WP_095984099.1">
    <property type="nucleotide sequence ID" value="NZ_CP022098.1"/>
</dbReference>
<dbReference type="InterPro" id="IPR040198">
    <property type="entry name" value="Fido_containing"/>
</dbReference>
<dbReference type="InterPro" id="IPR003812">
    <property type="entry name" value="Fido"/>
</dbReference>
<sequence length="423" mass="47288">MRKYEKTHPWLKFSTNLANAPPSLWMLLGEARSKCDHVAGAPLRPTMGGFFHQLYLAKGVLATTAIEGNTLSEEEVSRRIEGKLPLPKSREYLGKEVDNVISAMNLVWDQCMNQESKKLTVAEIKEFNRLVLNGLSLEEDVTPGEVRQHSVGVGSYRAPPAEDCEYLLQRMCDWLNGPDFEAGEETGPVVIAIVKAILAHLYLAWIHPFGDGNGRTARMLEFKTLTDAGVPSPAVHLLSNHYNATRMEYYRQLERASKSGGDVLPFISYAVQGFVDQIRTQVDAIRLEQLEVAWRSHVYDLFADKNSSGDERRKHLILDLAEYGPQPRSRLTLVSPRVAEAYAGKTPKTLARDINMLLEAKLLLRQDDLFIANKGPVLAFIPESNQNVSSYLKRLLDAHQSVMRASRQGIELPNNPSPPSEAA</sequence>
<protein>
    <recommendedName>
        <fullName evidence="4">Fido domain-containing protein</fullName>
    </recommendedName>
</protein>
<evidence type="ECO:0000256" key="3">
    <source>
        <dbReference type="PIRSR" id="PIRSR640198-3"/>
    </source>
</evidence>
<dbReference type="KEGG" id="cfus:CYFUS_000893"/>
<organism evidence="5 6">
    <name type="scientific">Cystobacter fuscus</name>
    <dbReference type="NCBI Taxonomy" id="43"/>
    <lineage>
        <taxon>Bacteria</taxon>
        <taxon>Pseudomonadati</taxon>
        <taxon>Myxococcota</taxon>
        <taxon>Myxococcia</taxon>
        <taxon>Myxococcales</taxon>
        <taxon>Cystobacterineae</taxon>
        <taxon>Archangiaceae</taxon>
        <taxon>Cystobacter</taxon>
    </lineage>
</organism>
<dbReference type="GO" id="GO:0005524">
    <property type="term" value="F:ATP binding"/>
    <property type="evidence" value="ECO:0007669"/>
    <property type="project" value="UniProtKB-KW"/>
</dbReference>
<feature type="binding site" evidence="2">
    <location>
        <begin position="211"/>
        <end position="218"/>
    </location>
    <ligand>
        <name>ATP</name>
        <dbReference type="ChEBI" id="CHEBI:30616"/>
    </ligand>
</feature>
<evidence type="ECO:0000256" key="2">
    <source>
        <dbReference type="PIRSR" id="PIRSR640198-2"/>
    </source>
</evidence>
<dbReference type="PANTHER" id="PTHR13504">
    <property type="entry name" value="FIDO DOMAIN-CONTAINING PROTEIN DDB_G0283145"/>
    <property type="match status" value="1"/>
</dbReference>
<dbReference type="Gene3D" id="1.10.3290.10">
    <property type="entry name" value="Fido-like domain"/>
    <property type="match status" value="1"/>
</dbReference>
<keyword evidence="2" id="KW-0067">ATP-binding</keyword>
<dbReference type="AlphaFoldDB" id="A0A250IW46"/>
<feature type="binding site" evidence="2">
    <location>
        <begin position="249"/>
        <end position="250"/>
    </location>
    <ligand>
        <name>ATP</name>
        <dbReference type="ChEBI" id="CHEBI:30616"/>
    </ligand>
</feature>
<feature type="site" description="Important for autoinhibition of adenylyltransferase activity" evidence="3">
    <location>
        <position position="67"/>
    </location>
</feature>
<feature type="active site" evidence="1">
    <location>
        <position position="207"/>
    </location>
</feature>
<evidence type="ECO:0000313" key="6">
    <source>
        <dbReference type="Proteomes" id="UP000217257"/>
    </source>
</evidence>
<dbReference type="PROSITE" id="PS51459">
    <property type="entry name" value="FIDO"/>
    <property type="match status" value="1"/>
</dbReference>
<gene>
    <name evidence="5" type="ORF">CYFUS_000893</name>
</gene>
<dbReference type="SUPFAM" id="SSF140931">
    <property type="entry name" value="Fic-like"/>
    <property type="match status" value="1"/>
</dbReference>
<evidence type="ECO:0000313" key="5">
    <source>
        <dbReference type="EMBL" id="ATB35480.1"/>
    </source>
</evidence>
<accession>A0A250IW46</accession>
<evidence type="ECO:0000256" key="1">
    <source>
        <dbReference type="PIRSR" id="PIRSR640198-1"/>
    </source>
</evidence>
<dbReference type="Proteomes" id="UP000217257">
    <property type="component" value="Chromosome"/>
</dbReference>
<name>A0A250IW46_9BACT</name>
<dbReference type="PANTHER" id="PTHR13504:SF38">
    <property type="entry name" value="FIDO DOMAIN-CONTAINING PROTEIN"/>
    <property type="match status" value="1"/>
</dbReference>
<feature type="domain" description="Fido" evidence="4">
    <location>
        <begin position="119"/>
        <end position="272"/>
    </location>
</feature>
<proteinExistence type="predicted"/>
<keyword evidence="2" id="KW-0547">Nucleotide-binding</keyword>
<dbReference type="EMBL" id="CP022098">
    <property type="protein sequence ID" value="ATB35480.1"/>
    <property type="molecule type" value="Genomic_DNA"/>
</dbReference>